<dbReference type="STRING" id="47428.A0A284R3E5"/>
<dbReference type="AlphaFoldDB" id="A0A284R3E5"/>
<keyword evidence="2" id="KW-1185">Reference proteome</keyword>
<dbReference type="Proteomes" id="UP000219338">
    <property type="component" value="Unassembled WGS sequence"/>
</dbReference>
<reference evidence="2" key="1">
    <citation type="journal article" date="2017" name="Nat. Ecol. Evol.">
        <title>Genome expansion and lineage-specific genetic innovations in the forest pathogenic fungi Armillaria.</title>
        <authorList>
            <person name="Sipos G."/>
            <person name="Prasanna A.N."/>
            <person name="Walter M.C."/>
            <person name="O'Connor E."/>
            <person name="Balint B."/>
            <person name="Krizsan K."/>
            <person name="Kiss B."/>
            <person name="Hess J."/>
            <person name="Varga T."/>
            <person name="Slot J."/>
            <person name="Riley R."/>
            <person name="Boka B."/>
            <person name="Rigling D."/>
            <person name="Barry K."/>
            <person name="Lee J."/>
            <person name="Mihaltcheva S."/>
            <person name="LaButti K."/>
            <person name="Lipzen A."/>
            <person name="Waldron R."/>
            <person name="Moloney N.M."/>
            <person name="Sperisen C."/>
            <person name="Kredics L."/>
            <person name="Vagvoelgyi C."/>
            <person name="Patrignani A."/>
            <person name="Fitzpatrick D."/>
            <person name="Nagy I."/>
            <person name="Doyle S."/>
            <person name="Anderson J.B."/>
            <person name="Grigoriev I.V."/>
            <person name="Gueldener U."/>
            <person name="Muensterkoetter M."/>
            <person name="Nagy L.G."/>
        </authorList>
    </citation>
    <scope>NUCLEOTIDE SEQUENCE [LARGE SCALE GENOMIC DNA]</scope>
    <source>
        <strain evidence="2">C18/9</strain>
    </source>
</reference>
<evidence type="ECO:0000313" key="2">
    <source>
        <dbReference type="Proteomes" id="UP000219338"/>
    </source>
</evidence>
<name>A0A284R3E5_ARMOS</name>
<dbReference type="OrthoDB" id="2980988at2759"/>
<gene>
    <name evidence="1" type="ORF">ARMOST_06595</name>
</gene>
<accession>A0A284R3E5</accession>
<dbReference type="EMBL" id="FUEG01000004">
    <property type="protein sequence ID" value="SJL03244.1"/>
    <property type="molecule type" value="Genomic_DNA"/>
</dbReference>
<evidence type="ECO:0000313" key="1">
    <source>
        <dbReference type="EMBL" id="SJL03244.1"/>
    </source>
</evidence>
<sequence>MAFDATGLLPVSENRMITFLESDDSISLPLVSNPDSCRIGSLTINLYQEACTQLGDELFKILRGTPELERLHIRTLPETTLPDRWLNSLVYISGQDAVVPRLRFLSMPSGLISAEGLGCLINVIESRRKKNVDSPDGKYCALLEKVILGPEPVKFDDEELSEKWSALLAGGLIVTHREE</sequence>
<protein>
    <submittedName>
        <fullName evidence="1">Uncharacterized protein</fullName>
    </submittedName>
</protein>
<organism evidence="1 2">
    <name type="scientific">Armillaria ostoyae</name>
    <name type="common">Armillaria root rot fungus</name>
    <dbReference type="NCBI Taxonomy" id="47428"/>
    <lineage>
        <taxon>Eukaryota</taxon>
        <taxon>Fungi</taxon>
        <taxon>Dikarya</taxon>
        <taxon>Basidiomycota</taxon>
        <taxon>Agaricomycotina</taxon>
        <taxon>Agaricomycetes</taxon>
        <taxon>Agaricomycetidae</taxon>
        <taxon>Agaricales</taxon>
        <taxon>Marasmiineae</taxon>
        <taxon>Physalacriaceae</taxon>
        <taxon>Armillaria</taxon>
    </lineage>
</organism>
<proteinExistence type="predicted"/>